<feature type="domain" description="Major facilitator superfamily (MFS) profile" evidence="8">
    <location>
        <begin position="16"/>
        <end position="500"/>
    </location>
</feature>
<gene>
    <name evidence="9" type="ORF">HDA39_002959</name>
</gene>
<dbReference type="EMBL" id="JACHMY010000001">
    <property type="protein sequence ID" value="MBB5836225.1"/>
    <property type="molecule type" value="Genomic_DNA"/>
</dbReference>
<evidence type="ECO:0000313" key="9">
    <source>
        <dbReference type="EMBL" id="MBB5836225.1"/>
    </source>
</evidence>
<dbReference type="PANTHER" id="PTHR42718">
    <property type="entry name" value="MAJOR FACILITATOR SUPERFAMILY MULTIDRUG TRANSPORTER MFSC"/>
    <property type="match status" value="1"/>
</dbReference>
<feature type="transmembrane region" description="Helical" evidence="7">
    <location>
        <begin position="227"/>
        <end position="248"/>
    </location>
</feature>
<dbReference type="Proteomes" id="UP000549971">
    <property type="component" value="Unassembled WGS sequence"/>
</dbReference>
<dbReference type="GO" id="GO:0005886">
    <property type="term" value="C:plasma membrane"/>
    <property type="evidence" value="ECO:0007669"/>
    <property type="project" value="UniProtKB-SubCell"/>
</dbReference>
<evidence type="ECO:0000313" key="10">
    <source>
        <dbReference type="Proteomes" id="UP000549971"/>
    </source>
</evidence>
<evidence type="ECO:0000256" key="2">
    <source>
        <dbReference type="ARBA" id="ARBA00022448"/>
    </source>
</evidence>
<evidence type="ECO:0000256" key="7">
    <source>
        <dbReference type="SAM" id="Phobius"/>
    </source>
</evidence>
<evidence type="ECO:0000259" key="8">
    <source>
        <dbReference type="PROSITE" id="PS50850"/>
    </source>
</evidence>
<dbReference type="CDD" id="cd17321">
    <property type="entry name" value="MFS_MMR_MDR_like"/>
    <property type="match status" value="1"/>
</dbReference>
<dbReference type="Pfam" id="PF07690">
    <property type="entry name" value="MFS_1"/>
    <property type="match status" value="1"/>
</dbReference>
<dbReference type="SUPFAM" id="SSF103473">
    <property type="entry name" value="MFS general substrate transporter"/>
    <property type="match status" value="1"/>
</dbReference>
<evidence type="ECO:0000256" key="3">
    <source>
        <dbReference type="ARBA" id="ARBA00022475"/>
    </source>
</evidence>
<keyword evidence="4 7" id="KW-0812">Transmembrane</keyword>
<proteinExistence type="predicted"/>
<dbReference type="Gene3D" id="1.20.1250.20">
    <property type="entry name" value="MFS general substrate transporter like domains"/>
    <property type="match status" value="1"/>
</dbReference>
<feature type="transmembrane region" description="Helical" evidence="7">
    <location>
        <begin position="168"/>
        <end position="190"/>
    </location>
</feature>
<dbReference type="RefSeq" id="WP_184795770.1">
    <property type="nucleotide sequence ID" value="NZ_JACHMY010000001.1"/>
</dbReference>
<evidence type="ECO:0000256" key="5">
    <source>
        <dbReference type="ARBA" id="ARBA00022989"/>
    </source>
</evidence>
<dbReference type="GO" id="GO:0022857">
    <property type="term" value="F:transmembrane transporter activity"/>
    <property type="evidence" value="ECO:0007669"/>
    <property type="project" value="InterPro"/>
</dbReference>
<dbReference type="PROSITE" id="PS50850">
    <property type="entry name" value="MFS"/>
    <property type="match status" value="1"/>
</dbReference>
<keyword evidence="5 7" id="KW-1133">Transmembrane helix</keyword>
<keyword evidence="3" id="KW-1003">Cell membrane</keyword>
<feature type="transmembrane region" description="Helical" evidence="7">
    <location>
        <begin position="14"/>
        <end position="38"/>
    </location>
</feature>
<feature type="transmembrane region" description="Helical" evidence="7">
    <location>
        <begin position="144"/>
        <end position="162"/>
    </location>
</feature>
<feature type="transmembrane region" description="Helical" evidence="7">
    <location>
        <begin position="269"/>
        <end position="293"/>
    </location>
</feature>
<feature type="transmembrane region" description="Helical" evidence="7">
    <location>
        <begin position="335"/>
        <end position="353"/>
    </location>
</feature>
<dbReference type="InterPro" id="IPR036259">
    <property type="entry name" value="MFS_trans_sf"/>
</dbReference>
<feature type="transmembrane region" description="Helical" evidence="7">
    <location>
        <begin position="359"/>
        <end position="385"/>
    </location>
</feature>
<dbReference type="InterPro" id="IPR001958">
    <property type="entry name" value="Tet-R_TetA/multi-R_MdtG-like"/>
</dbReference>
<dbReference type="InterPro" id="IPR020846">
    <property type="entry name" value="MFS_dom"/>
</dbReference>
<feature type="transmembrane region" description="Helical" evidence="7">
    <location>
        <begin position="305"/>
        <end position="323"/>
    </location>
</feature>
<feature type="transmembrane region" description="Helical" evidence="7">
    <location>
        <begin position="53"/>
        <end position="70"/>
    </location>
</feature>
<dbReference type="PRINTS" id="PR01035">
    <property type="entry name" value="TCRTETA"/>
</dbReference>
<feature type="transmembrane region" description="Helical" evidence="7">
    <location>
        <begin position="477"/>
        <end position="495"/>
    </location>
</feature>
<comment type="caution">
    <text evidence="9">The sequence shown here is derived from an EMBL/GenBank/DDBJ whole genome shotgun (WGS) entry which is preliminary data.</text>
</comment>
<protein>
    <submittedName>
        <fullName evidence="9">DHA2 family multidrug resistance protein-like MFS transporter</fullName>
    </submittedName>
</protein>
<dbReference type="AlphaFoldDB" id="A0A7W9J6C4"/>
<dbReference type="InterPro" id="IPR011701">
    <property type="entry name" value="MFS"/>
</dbReference>
<organism evidence="9 10">
    <name type="scientific">Kribbella italica</name>
    <dbReference type="NCBI Taxonomy" id="1540520"/>
    <lineage>
        <taxon>Bacteria</taxon>
        <taxon>Bacillati</taxon>
        <taxon>Actinomycetota</taxon>
        <taxon>Actinomycetes</taxon>
        <taxon>Propionibacteriales</taxon>
        <taxon>Kribbellaceae</taxon>
        <taxon>Kribbella</taxon>
    </lineage>
</organism>
<dbReference type="PANTHER" id="PTHR42718:SF47">
    <property type="entry name" value="METHYL VIOLOGEN RESISTANCE PROTEIN SMVA"/>
    <property type="match status" value="1"/>
</dbReference>
<evidence type="ECO:0000256" key="6">
    <source>
        <dbReference type="ARBA" id="ARBA00023136"/>
    </source>
</evidence>
<feature type="transmembrane region" description="Helical" evidence="7">
    <location>
        <begin position="202"/>
        <end position="221"/>
    </location>
</feature>
<evidence type="ECO:0000256" key="1">
    <source>
        <dbReference type="ARBA" id="ARBA00004651"/>
    </source>
</evidence>
<reference evidence="9 10" key="1">
    <citation type="submission" date="2020-08" db="EMBL/GenBank/DDBJ databases">
        <title>Sequencing the genomes of 1000 actinobacteria strains.</title>
        <authorList>
            <person name="Klenk H.-P."/>
        </authorList>
    </citation>
    <scope>NUCLEOTIDE SEQUENCE [LARGE SCALE GENOMIC DNA]</scope>
    <source>
        <strain evidence="9 10">DSM 28967</strain>
    </source>
</reference>
<feature type="transmembrane region" description="Helical" evidence="7">
    <location>
        <begin position="111"/>
        <end position="132"/>
    </location>
</feature>
<keyword evidence="10" id="KW-1185">Reference proteome</keyword>
<accession>A0A7W9J6C4</accession>
<keyword evidence="2" id="KW-0813">Transport</keyword>
<comment type="subcellular location">
    <subcellularLocation>
        <location evidence="1">Cell membrane</location>
        <topology evidence="1">Multi-pass membrane protein</topology>
    </subcellularLocation>
</comment>
<sequence length="517" mass="53257">MSETTTALATRREWIGLAVLALPTLLLSLDVSVLYLALPKLSSDLGATSTQQLWILDIYSFLLAGFLVTMGTLGDRIGRRKLLLIGGAAFGVASLLAAWSSSPEMLIATRALLGVAGATLMPSTMALIRNMFHDPKQMGQAIGLWYSCFMGGMLLGPVVGGVMLEHFWWGSAFLLGVPVMVLLLILGPVLLPEYKDPHAGRLDLASVVLSLATILPVIWGLKELARSGWAALPLVAIAGGVAVGVLFVRRQQHLEHPLLDLGLFRLPRFSPALGIMFAGGVVMAGVAFQAALFLQVVEGLSPLHAGLWLIPQNLAMIAGLSLAPRIAQRWRTSTAIAGGLVVSVLGLLIVTQTDSSGGLGVLIAGLVVTSFGMGVPMALMMNLMMAATPPERAGSAASLNETSGEGGIALGIAVLGSLGTLAYRQNLDLPAGLPSGVADQATQSVTGAVAAAGQLPGQLGGDLAAAAKAAFSSGLDLVAGVGAVIFLGCAVMAAIRLRTPVDEPVAEPADPEAELVP</sequence>
<feature type="transmembrane region" description="Helical" evidence="7">
    <location>
        <begin position="82"/>
        <end position="99"/>
    </location>
</feature>
<evidence type="ECO:0000256" key="4">
    <source>
        <dbReference type="ARBA" id="ARBA00022692"/>
    </source>
</evidence>
<name>A0A7W9J6C4_9ACTN</name>
<keyword evidence="6 7" id="KW-0472">Membrane</keyword>